<evidence type="ECO:0000313" key="7">
    <source>
        <dbReference type="Proteomes" id="UP001431572"/>
    </source>
</evidence>
<dbReference type="PANTHER" id="PTHR46401">
    <property type="entry name" value="GLYCOSYLTRANSFERASE WBBK-RELATED"/>
    <property type="match status" value="1"/>
</dbReference>
<name>A0A8T7M141_9CHLR</name>
<reference evidence="5" key="2">
    <citation type="journal article" date="2024" name="Nature">
        <title>Anoxygenic phototroph of the Chloroflexota uses a type I reaction centre.</title>
        <authorList>
            <person name="Tsuji J.M."/>
            <person name="Shaw N.A."/>
            <person name="Nagashima S."/>
            <person name="Venkiteswaran J.J."/>
            <person name="Schiff S.L."/>
            <person name="Watanabe T."/>
            <person name="Fukui M."/>
            <person name="Hanada S."/>
            <person name="Tank M."/>
            <person name="Neufeld J.D."/>
        </authorList>
    </citation>
    <scope>NUCLEOTIDE SEQUENCE</scope>
    <source>
        <strain evidence="5">L227-S17</strain>
    </source>
</reference>
<keyword evidence="1" id="KW-0808">Transferase</keyword>
<sequence>MTSHNIVKEEEIRQFAVRLVGLSEGSSTGLSRYARSLYQELTLQEVTVGVTDFKTPSIPPFVGKLGFDSAKFFSTFPVALPDAVGNTVTHLTTQNHASAVAFKKVKRLVVTVHDLITLCYNHYPEFTTHLKYYDKFFNRLAAYGLKKARMLIAVSEYTRQDIIRLLSYPSDRIKVVYEGVDRQNFRVKEVPTNFYQRYNLREDIPYLLNVGSEDPRKNIRRLLAAFAKVSAEFPTVRLLKVGAAEFRHERQYLLDEAKLLGISDKVVFFDRVSDTDLAYFYNIATAFIFPSLYEGFGLPALEAMSCGTPVICSNAASLPEVVGDAALLFSPTDTLEMATLIKRVLSEPDLQKHLRRLSIEQAALFNWEKTAIETAKIYRQVVELEKEASMKRKPSVC</sequence>
<dbReference type="CDD" id="cd03809">
    <property type="entry name" value="GT4_MtfB-like"/>
    <property type="match status" value="1"/>
</dbReference>
<dbReference type="Pfam" id="PF13439">
    <property type="entry name" value="Glyco_transf_4"/>
    <property type="match status" value="1"/>
</dbReference>
<dbReference type="FunFam" id="3.40.50.2000:FF:000119">
    <property type="entry name" value="Glycosyl transferase group 1"/>
    <property type="match status" value="1"/>
</dbReference>
<evidence type="ECO:0000259" key="3">
    <source>
        <dbReference type="Pfam" id="PF13439"/>
    </source>
</evidence>
<dbReference type="Gene3D" id="3.40.50.2000">
    <property type="entry name" value="Glycogen Phosphorylase B"/>
    <property type="match status" value="2"/>
</dbReference>
<evidence type="ECO:0000313" key="5">
    <source>
        <dbReference type="EMBL" id="WJW67559.1"/>
    </source>
</evidence>
<proteinExistence type="predicted"/>
<accession>A0A8T7M141</accession>
<keyword evidence="7" id="KW-1185">Reference proteome</keyword>
<feature type="domain" description="Glycosyltransferase subfamily 4-like N-terminal" evidence="3">
    <location>
        <begin position="82"/>
        <end position="182"/>
    </location>
</feature>
<dbReference type="GO" id="GO:0009103">
    <property type="term" value="P:lipopolysaccharide biosynthetic process"/>
    <property type="evidence" value="ECO:0007669"/>
    <property type="project" value="TreeGrafter"/>
</dbReference>
<organism evidence="4 6">
    <name type="scientific">Candidatus Chlorohelix allophototropha</name>
    <dbReference type="NCBI Taxonomy" id="3003348"/>
    <lineage>
        <taxon>Bacteria</taxon>
        <taxon>Bacillati</taxon>
        <taxon>Chloroflexota</taxon>
        <taxon>Chloroflexia</taxon>
        <taxon>Candidatus Chloroheliales</taxon>
        <taxon>Candidatus Chloroheliaceae</taxon>
        <taxon>Candidatus Chlorohelix</taxon>
    </lineage>
</organism>
<dbReference type="Proteomes" id="UP001431572">
    <property type="component" value="Chromosome 1"/>
</dbReference>
<dbReference type="AlphaFoldDB" id="A0A8T7M141"/>
<evidence type="ECO:0000313" key="4">
    <source>
        <dbReference type="EMBL" id="NWJ45690.1"/>
    </source>
</evidence>
<gene>
    <name evidence="4" type="ORF">HXX08_07405</name>
    <name evidence="5" type="ORF">OZ401_000826</name>
</gene>
<dbReference type="InterPro" id="IPR028098">
    <property type="entry name" value="Glyco_trans_4-like_N"/>
</dbReference>
<dbReference type="SUPFAM" id="SSF53756">
    <property type="entry name" value="UDP-Glycosyltransferase/glycogen phosphorylase"/>
    <property type="match status" value="1"/>
</dbReference>
<dbReference type="EMBL" id="CP128399">
    <property type="protein sequence ID" value="WJW67559.1"/>
    <property type="molecule type" value="Genomic_DNA"/>
</dbReference>
<evidence type="ECO:0000256" key="1">
    <source>
        <dbReference type="ARBA" id="ARBA00022679"/>
    </source>
</evidence>
<dbReference type="GO" id="GO:0016757">
    <property type="term" value="F:glycosyltransferase activity"/>
    <property type="evidence" value="ECO:0007669"/>
    <property type="project" value="InterPro"/>
</dbReference>
<protein>
    <submittedName>
        <fullName evidence="4">Glycosyltransferase family 4 protein</fullName>
    </submittedName>
</protein>
<dbReference type="InterPro" id="IPR001296">
    <property type="entry name" value="Glyco_trans_1"/>
</dbReference>
<feature type="domain" description="Glycosyl transferase family 1" evidence="2">
    <location>
        <begin position="196"/>
        <end position="355"/>
    </location>
</feature>
<dbReference type="Proteomes" id="UP000521676">
    <property type="component" value="Unassembled WGS sequence"/>
</dbReference>
<dbReference type="Pfam" id="PF00534">
    <property type="entry name" value="Glycos_transf_1"/>
    <property type="match status" value="1"/>
</dbReference>
<reference evidence="4 6" key="1">
    <citation type="submission" date="2020-06" db="EMBL/GenBank/DDBJ databases">
        <title>Anoxygenic phototrophic Chloroflexota member uses a Type I reaction center.</title>
        <authorList>
            <person name="Tsuji J.M."/>
            <person name="Shaw N.A."/>
            <person name="Nagashima S."/>
            <person name="Venkiteswaran J."/>
            <person name="Schiff S.L."/>
            <person name="Hanada S."/>
            <person name="Tank M."/>
            <person name="Neufeld J.D."/>
        </authorList>
    </citation>
    <scope>NUCLEOTIDE SEQUENCE [LARGE SCALE GENOMIC DNA]</scope>
    <source>
        <strain evidence="4">L227-S17</strain>
    </source>
</reference>
<evidence type="ECO:0000259" key="2">
    <source>
        <dbReference type="Pfam" id="PF00534"/>
    </source>
</evidence>
<dbReference type="EMBL" id="JACATZ010000001">
    <property type="protein sequence ID" value="NWJ45690.1"/>
    <property type="molecule type" value="Genomic_DNA"/>
</dbReference>
<dbReference type="PANTHER" id="PTHR46401:SF2">
    <property type="entry name" value="GLYCOSYLTRANSFERASE WBBK-RELATED"/>
    <property type="match status" value="1"/>
</dbReference>
<dbReference type="RefSeq" id="WP_341469453.1">
    <property type="nucleotide sequence ID" value="NZ_CP128399.1"/>
</dbReference>
<evidence type="ECO:0000313" key="6">
    <source>
        <dbReference type="Proteomes" id="UP000521676"/>
    </source>
</evidence>